<gene>
    <name evidence="14" type="ORF">BD410DRAFT_71467</name>
</gene>
<dbReference type="GO" id="GO:0008168">
    <property type="term" value="F:methyltransferase activity"/>
    <property type="evidence" value="ECO:0007669"/>
    <property type="project" value="UniProtKB-KW"/>
</dbReference>
<evidence type="ECO:0000256" key="3">
    <source>
        <dbReference type="ARBA" id="ARBA00011953"/>
    </source>
</evidence>
<dbReference type="GO" id="GO:0002143">
    <property type="term" value="P:tRNA wobble position uridine thiolation"/>
    <property type="evidence" value="ECO:0007669"/>
    <property type="project" value="TreeGrafter"/>
</dbReference>
<evidence type="ECO:0000259" key="13">
    <source>
        <dbReference type="Pfam" id="PF20259"/>
    </source>
</evidence>
<evidence type="ECO:0000256" key="10">
    <source>
        <dbReference type="ARBA" id="ARBA00023157"/>
    </source>
</evidence>
<keyword evidence="9" id="KW-0694">RNA-binding</keyword>
<dbReference type="GO" id="GO:0032259">
    <property type="term" value="P:methylation"/>
    <property type="evidence" value="ECO:0007669"/>
    <property type="project" value="UniProtKB-KW"/>
</dbReference>
<keyword evidence="8" id="KW-0067">ATP-binding</keyword>
<dbReference type="FunFam" id="2.30.30.280:FF:000001">
    <property type="entry name" value="tRNA-specific 2-thiouridylase MnmA"/>
    <property type="match status" value="1"/>
</dbReference>
<dbReference type="InterPro" id="IPR014729">
    <property type="entry name" value="Rossmann-like_a/b/a_fold"/>
</dbReference>
<dbReference type="GO" id="GO:0005524">
    <property type="term" value="F:ATP binding"/>
    <property type="evidence" value="ECO:0007669"/>
    <property type="project" value="UniProtKB-KW"/>
</dbReference>
<evidence type="ECO:0000259" key="12">
    <source>
        <dbReference type="Pfam" id="PF20258"/>
    </source>
</evidence>
<comment type="similarity">
    <text evidence="2">Belongs to the MnmA/TRMU family.</text>
</comment>
<dbReference type="Pfam" id="PF20259">
    <property type="entry name" value="tRNA_Me_trans_M"/>
    <property type="match status" value="1"/>
</dbReference>
<dbReference type="NCBIfam" id="NF001138">
    <property type="entry name" value="PRK00143.1"/>
    <property type="match status" value="1"/>
</dbReference>
<dbReference type="InterPro" id="IPR023382">
    <property type="entry name" value="MnmA-like_central_sf"/>
</dbReference>
<evidence type="ECO:0000256" key="2">
    <source>
        <dbReference type="ARBA" id="ARBA00006191"/>
    </source>
</evidence>
<evidence type="ECO:0000256" key="9">
    <source>
        <dbReference type="ARBA" id="ARBA00022884"/>
    </source>
</evidence>
<proteinExistence type="inferred from homology"/>
<dbReference type="Proteomes" id="UP000294933">
    <property type="component" value="Unassembled WGS sequence"/>
</dbReference>
<dbReference type="EC" id="2.8.1.14" evidence="3"/>
<evidence type="ECO:0000256" key="8">
    <source>
        <dbReference type="ARBA" id="ARBA00022840"/>
    </source>
</evidence>
<dbReference type="OrthoDB" id="3685at2759"/>
<dbReference type="AlphaFoldDB" id="A0A4Y7QBC9"/>
<evidence type="ECO:0000256" key="1">
    <source>
        <dbReference type="ARBA" id="ARBA00003986"/>
    </source>
</evidence>
<sequence>MFSLRTFASRRCVHQAAVLNPKSSCSIHSIPKKGDRVVVAMSGGVDSSVTARLLVDQEYDLSAVFMRNWDTRDENASDEGCEWERDWEDVQRVCRMIGIPCQMVDLSREYWNHVFGPSLTQWEHGNTPNPDVWCNRHIKFGALMERLIPLHGKWLATGHYAGTEWDTEHSRPKLVRPLDRRKDQTFFLSNIPESRLRSAIFPLHHIQKDEVRRLAIKYALPTAKREESMGLCFIGKRRRFNAFLSEYLYPREGRIIHLESGQQLGTHRGLWNLTIGQGAKISGQPEPMFVAHKNSRTHDIFVVPGRDHPALRVDGLMLQDFNWIWADALPPELQTPKGLSASVQYRHQQMPLECTVKQKANGHIHVAFHAPQFAAATGQQCAIYLGDWCLGSGVIVDTITPHDWRSTNAIHLLS</sequence>
<dbReference type="FunFam" id="3.40.50.620:FF:000115">
    <property type="entry name" value="tRNA-specific 2-thiouridylase MnmA"/>
    <property type="match status" value="1"/>
</dbReference>
<feature type="domain" description="tRNA-specific 2-thiouridylase MnmA-like C-terminal" evidence="12">
    <location>
        <begin position="314"/>
        <end position="395"/>
    </location>
</feature>
<dbReference type="InterPro" id="IPR004506">
    <property type="entry name" value="MnmA-like"/>
</dbReference>
<evidence type="ECO:0000256" key="11">
    <source>
        <dbReference type="ARBA" id="ARBA00049564"/>
    </source>
</evidence>
<evidence type="ECO:0000256" key="4">
    <source>
        <dbReference type="ARBA" id="ARBA00022555"/>
    </source>
</evidence>
<keyword evidence="15" id="KW-1185">Reference proteome</keyword>
<dbReference type="NCBIfam" id="TIGR00420">
    <property type="entry name" value="trmU"/>
    <property type="match status" value="1"/>
</dbReference>
<reference evidence="14 15" key="1">
    <citation type="submission" date="2018-06" db="EMBL/GenBank/DDBJ databases">
        <title>A transcriptomic atlas of mushroom development highlights an independent origin of complex multicellularity.</title>
        <authorList>
            <consortium name="DOE Joint Genome Institute"/>
            <person name="Krizsan K."/>
            <person name="Almasi E."/>
            <person name="Merenyi Z."/>
            <person name="Sahu N."/>
            <person name="Viragh M."/>
            <person name="Koszo T."/>
            <person name="Mondo S."/>
            <person name="Kiss B."/>
            <person name="Balint B."/>
            <person name="Kues U."/>
            <person name="Barry K."/>
            <person name="Hegedus J.C."/>
            <person name="Henrissat B."/>
            <person name="Johnson J."/>
            <person name="Lipzen A."/>
            <person name="Ohm R."/>
            <person name="Nagy I."/>
            <person name="Pangilinan J."/>
            <person name="Yan J."/>
            <person name="Xiong Y."/>
            <person name="Grigoriev I.V."/>
            <person name="Hibbett D.S."/>
            <person name="Nagy L.G."/>
        </authorList>
    </citation>
    <scope>NUCLEOTIDE SEQUENCE [LARGE SCALE GENOMIC DNA]</scope>
    <source>
        <strain evidence="14 15">SZMC22713</strain>
    </source>
</reference>
<dbReference type="EMBL" id="ML170165">
    <property type="protein sequence ID" value="TDL24983.1"/>
    <property type="molecule type" value="Genomic_DNA"/>
</dbReference>
<dbReference type="Gene3D" id="3.40.50.620">
    <property type="entry name" value="HUPs"/>
    <property type="match status" value="1"/>
</dbReference>
<feature type="domain" description="tRNA-specific 2-thiouridylase MnmA-like central" evidence="13">
    <location>
        <begin position="242"/>
        <end position="303"/>
    </location>
</feature>
<protein>
    <recommendedName>
        <fullName evidence="3">tRNA-5-taurinomethyluridine 2-sulfurtransferase</fullName>
        <ecNumber evidence="3">2.8.1.14</ecNumber>
    </recommendedName>
</protein>
<dbReference type="InterPro" id="IPR046884">
    <property type="entry name" value="MnmA-like_central"/>
</dbReference>
<dbReference type="CDD" id="cd01998">
    <property type="entry name" value="MnmA_TRMU-like"/>
    <property type="match status" value="1"/>
</dbReference>
<comment type="catalytic activity">
    <reaction evidence="11">
        <text>5-taurinomethyluridine(34) in tRNA + S-sulfanyl-L-cysteinyl-[protein] + AH2 + ATP = 5-taurinomethyl-2-thiouridine(34) in tRNA + L-cysteinyl-[protein] + A + AMP + diphosphate + H(+)</text>
        <dbReference type="Rhea" id="RHEA:47040"/>
        <dbReference type="Rhea" id="RHEA-COMP:10131"/>
        <dbReference type="Rhea" id="RHEA-COMP:11726"/>
        <dbReference type="Rhea" id="RHEA-COMP:11732"/>
        <dbReference type="Rhea" id="RHEA-COMP:11733"/>
        <dbReference type="ChEBI" id="CHEBI:13193"/>
        <dbReference type="ChEBI" id="CHEBI:15378"/>
        <dbReference type="ChEBI" id="CHEBI:17499"/>
        <dbReference type="ChEBI" id="CHEBI:29950"/>
        <dbReference type="ChEBI" id="CHEBI:30616"/>
        <dbReference type="ChEBI" id="CHEBI:33019"/>
        <dbReference type="ChEBI" id="CHEBI:61963"/>
        <dbReference type="ChEBI" id="CHEBI:87171"/>
        <dbReference type="ChEBI" id="CHEBI:87172"/>
        <dbReference type="ChEBI" id="CHEBI:456215"/>
        <dbReference type="EC" id="2.8.1.14"/>
    </reaction>
</comment>
<dbReference type="Gene3D" id="2.40.30.10">
    <property type="entry name" value="Translation factors"/>
    <property type="match status" value="1"/>
</dbReference>
<dbReference type="GO" id="GO:0005739">
    <property type="term" value="C:mitochondrion"/>
    <property type="evidence" value="ECO:0007669"/>
    <property type="project" value="TreeGrafter"/>
</dbReference>
<keyword evidence="6" id="KW-0819">tRNA processing</keyword>
<dbReference type="InterPro" id="IPR046885">
    <property type="entry name" value="MnmA-like_C"/>
</dbReference>
<keyword evidence="14" id="KW-0489">Methyltransferase</keyword>
<dbReference type="VEuPathDB" id="FungiDB:BD410DRAFT_71467"/>
<name>A0A4Y7QBC9_9AGAM</name>
<keyword evidence="7" id="KW-0547">Nucleotide-binding</keyword>
<evidence type="ECO:0000256" key="7">
    <source>
        <dbReference type="ARBA" id="ARBA00022741"/>
    </source>
</evidence>
<evidence type="ECO:0000256" key="5">
    <source>
        <dbReference type="ARBA" id="ARBA00022679"/>
    </source>
</evidence>
<dbReference type="STRING" id="50990.A0A4Y7QBC9"/>
<keyword evidence="5 14" id="KW-0808">Transferase</keyword>
<dbReference type="GO" id="GO:0000049">
    <property type="term" value="F:tRNA binding"/>
    <property type="evidence" value="ECO:0007669"/>
    <property type="project" value="UniProtKB-KW"/>
</dbReference>
<evidence type="ECO:0000256" key="6">
    <source>
        <dbReference type="ARBA" id="ARBA00022694"/>
    </source>
</evidence>
<evidence type="ECO:0000313" key="14">
    <source>
        <dbReference type="EMBL" id="TDL24983.1"/>
    </source>
</evidence>
<organism evidence="14 15">
    <name type="scientific">Rickenella mellea</name>
    <dbReference type="NCBI Taxonomy" id="50990"/>
    <lineage>
        <taxon>Eukaryota</taxon>
        <taxon>Fungi</taxon>
        <taxon>Dikarya</taxon>
        <taxon>Basidiomycota</taxon>
        <taxon>Agaricomycotina</taxon>
        <taxon>Agaricomycetes</taxon>
        <taxon>Hymenochaetales</taxon>
        <taxon>Rickenellaceae</taxon>
        <taxon>Rickenella</taxon>
    </lineage>
</organism>
<comment type="function">
    <text evidence="1">Catalyzes the 2-thiolation of uridine at the wobble position (U34) of mitochondrial tRNA(Lys), tRNA(Glu) and tRNA(Gln). Required for the formation of 5-taurinomethyl-2-thiouridine (tm5s2U) of mitochondrial tRNA(Lys), tRNA(Glu), and tRNA(Gln) at the wobble position. ATP is required to activate the C2 atom of the wobble base.</text>
</comment>
<dbReference type="Gene3D" id="2.30.30.280">
    <property type="entry name" value="Adenine nucleotide alpha hydrolases-like domains"/>
    <property type="match status" value="1"/>
</dbReference>
<dbReference type="PANTHER" id="PTHR11933">
    <property type="entry name" value="TRNA 5-METHYLAMINOMETHYL-2-THIOURIDYLATE -METHYLTRANSFERASE"/>
    <property type="match status" value="1"/>
</dbReference>
<keyword evidence="10" id="KW-1015">Disulfide bond</keyword>
<dbReference type="SUPFAM" id="SSF52402">
    <property type="entry name" value="Adenine nucleotide alpha hydrolases-like"/>
    <property type="match status" value="1"/>
</dbReference>
<evidence type="ECO:0000313" key="15">
    <source>
        <dbReference type="Proteomes" id="UP000294933"/>
    </source>
</evidence>
<dbReference type="GO" id="GO:0016783">
    <property type="term" value="F:sulfurtransferase activity"/>
    <property type="evidence" value="ECO:0007669"/>
    <property type="project" value="InterPro"/>
</dbReference>
<accession>A0A4Y7QBC9</accession>
<dbReference type="PANTHER" id="PTHR11933:SF5">
    <property type="entry name" value="MITOCHONDRIAL TRNA-SPECIFIC 2-THIOURIDYLASE 1"/>
    <property type="match status" value="1"/>
</dbReference>
<dbReference type="Pfam" id="PF20258">
    <property type="entry name" value="tRNA_Me_trans_C"/>
    <property type="match status" value="1"/>
</dbReference>
<dbReference type="Pfam" id="PF03054">
    <property type="entry name" value="tRNA_Me_trans"/>
    <property type="match status" value="1"/>
</dbReference>
<keyword evidence="4" id="KW-0820">tRNA-binding</keyword>